<dbReference type="EMBL" id="VLLG01000004">
    <property type="protein sequence ID" value="TWI86393.1"/>
    <property type="molecule type" value="Genomic_DNA"/>
</dbReference>
<evidence type="ECO:0000259" key="2">
    <source>
        <dbReference type="Pfam" id="PF18003"/>
    </source>
</evidence>
<feature type="domain" description="DUF3823" evidence="1">
    <location>
        <begin position="35"/>
        <end position="127"/>
    </location>
</feature>
<dbReference type="OrthoDB" id="1433240at2"/>
<dbReference type="Proteomes" id="UP000316778">
    <property type="component" value="Unassembled WGS sequence"/>
</dbReference>
<feature type="domain" description="DUF3823" evidence="2">
    <location>
        <begin position="130"/>
        <end position="233"/>
    </location>
</feature>
<reference evidence="3 4" key="1">
    <citation type="journal article" date="2013" name="Stand. Genomic Sci.">
        <title>Genomic Encyclopedia of Type Strains, Phase I: The one thousand microbial genomes (KMG-I) project.</title>
        <authorList>
            <person name="Kyrpides N.C."/>
            <person name="Woyke T."/>
            <person name="Eisen J.A."/>
            <person name="Garrity G."/>
            <person name="Lilburn T.G."/>
            <person name="Beck B.J."/>
            <person name="Whitman W.B."/>
            <person name="Hugenholtz P."/>
            <person name="Klenk H.P."/>
        </authorList>
    </citation>
    <scope>NUCLEOTIDE SEQUENCE [LARGE SCALE GENOMIC DNA]</scope>
    <source>
        <strain evidence="3 4">DSM 13484</strain>
    </source>
</reference>
<dbReference type="InterPro" id="IPR041186">
    <property type="entry name" value="DUF3823_C"/>
</dbReference>
<keyword evidence="4" id="KW-1185">Reference proteome</keyword>
<dbReference type="Gene3D" id="2.60.40.2060">
    <property type="match status" value="1"/>
</dbReference>
<gene>
    <name evidence="3" type="ORF">LX66_3650</name>
</gene>
<evidence type="ECO:0000313" key="3">
    <source>
        <dbReference type="EMBL" id="TWI86393.1"/>
    </source>
</evidence>
<dbReference type="Pfam" id="PF12866">
    <property type="entry name" value="DUF3823"/>
    <property type="match status" value="1"/>
</dbReference>
<proteinExistence type="predicted"/>
<dbReference type="InterPro" id="IPR024278">
    <property type="entry name" value="DUF3823_N"/>
</dbReference>
<dbReference type="Pfam" id="PF18003">
    <property type="entry name" value="DUF3823_C"/>
    <property type="match status" value="1"/>
</dbReference>
<protein>
    <submittedName>
        <fullName evidence="3">Uncharacterized protein DUF3823</fullName>
    </submittedName>
</protein>
<dbReference type="RefSeq" id="WP_145716169.1">
    <property type="nucleotide sequence ID" value="NZ_BAAAFY010000005.1"/>
</dbReference>
<dbReference type="PROSITE" id="PS51257">
    <property type="entry name" value="PROKAR_LIPOPROTEIN"/>
    <property type="match status" value="1"/>
</dbReference>
<evidence type="ECO:0000259" key="1">
    <source>
        <dbReference type="Pfam" id="PF12866"/>
    </source>
</evidence>
<sequence length="237" mass="26057">MQSRYHHTSYFLLLISCFLLSGGCKKDNYDPPAAQLTGRIVYNGEPVNVEYNQVSYQLYQFGFGKVGPIEGTFNQEGVYSQVLFNGEYKFIIPNGQGPFRWKQTGAGAPDSVTINIQGNQTLDMEVTPYYLIRSPQLTAGNNKVTATCSIEQIITDASARDLESVSLYVNKTQFVSGADNIESATLSAADIADPDNVTLQVTVPAMTPAQDYVYARIGLKIAGVEDRIFSPLVRLDL</sequence>
<organism evidence="3 4">
    <name type="scientific">Chitinophaga japonensis</name>
    <name type="common">Flexibacter japonensis</name>
    <dbReference type="NCBI Taxonomy" id="104662"/>
    <lineage>
        <taxon>Bacteria</taxon>
        <taxon>Pseudomonadati</taxon>
        <taxon>Bacteroidota</taxon>
        <taxon>Chitinophagia</taxon>
        <taxon>Chitinophagales</taxon>
        <taxon>Chitinophagaceae</taxon>
        <taxon>Chitinophaga</taxon>
    </lineage>
</organism>
<accession>A0A562SYZ9</accession>
<comment type="caution">
    <text evidence="3">The sequence shown here is derived from an EMBL/GenBank/DDBJ whole genome shotgun (WGS) entry which is preliminary data.</text>
</comment>
<evidence type="ECO:0000313" key="4">
    <source>
        <dbReference type="Proteomes" id="UP000316778"/>
    </source>
</evidence>
<dbReference type="Gene3D" id="2.60.40.1120">
    <property type="entry name" value="Carboxypeptidase-like, regulatory domain"/>
    <property type="match status" value="1"/>
</dbReference>
<name>A0A562SYZ9_CHIJA</name>
<dbReference type="AlphaFoldDB" id="A0A562SYZ9"/>